<name>A0A8H6Z3A1_9AGAR</name>
<evidence type="ECO:0000313" key="3">
    <source>
        <dbReference type="Proteomes" id="UP000623467"/>
    </source>
</evidence>
<evidence type="ECO:0000256" key="1">
    <source>
        <dbReference type="SAM" id="MobiDB-lite"/>
    </source>
</evidence>
<protein>
    <submittedName>
        <fullName evidence="2">Uncharacterized protein</fullName>
    </submittedName>
</protein>
<evidence type="ECO:0000313" key="2">
    <source>
        <dbReference type="EMBL" id="KAF7370184.1"/>
    </source>
</evidence>
<accession>A0A8H6Z3A1</accession>
<feature type="region of interest" description="Disordered" evidence="1">
    <location>
        <begin position="30"/>
        <end position="49"/>
    </location>
</feature>
<sequence>MRMAVLFSHAREYTSYGVLRNQDAPCTAPSPTWTAAPSSHAPTGSRVCGRSSPCLPPSLGWKTESSHVRSTSPHTRKTAPGHTEDEMPAATNASRAAGRDAWSVSSSVAPEPPSAPLEPFPSRFLSRLA</sequence>
<feature type="region of interest" description="Disordered" evidence="1">
    <location>
        <begin position="59"/>
        <end position="129"/>
    </location>
</feature>
<feature type="compositionally biased region" description="Polar residues" evidence="1">
    <location>
        <begin position="30"/>
        <end position="42"/>
    </location>
</feature>
<proteinExistence type="predicted"/>
<keyword evidence="3" id="KW-1185">Reference proteome</keyword>
<dbReference type="Proteomes" id="UP000623467">
    <property type="component" value="Unassembled WGS sequence"/>
</dbReference>
<comment type="caution">
    <text evidence="2">The sequence shown here is derived from an EMBL/GenBank/DDBJ whole genome shotgun (WGS) entry which is preliminary data.</text>
</comment>
<reference evidence="2" key="1">
    <citation type="submission" date="2020-05" db="EMBL/GenBank/DDBJ databases">
        <title>Mycena genomes resolve the evolution of fungal bioluminescence.</title>
        <authorList>
            <person name="Tsai I.J."/>
        </authorList>
    </citation>
    <scope>NUCLEOTIDE SEQUENCE</scope>
    <source>
        <strain evidence="2">160909Yilan</strain>
    </source>
</reference>
<feature type="compositionally biased region" description="Pro residues" evidence="1">
    <location>
        <begin position="110"/>
        <end position="119"/>
    </location>
</feature>
<dbReference type="AlphaFoldDB" id="A0A8H6Z3A1"/>
<organism evidence="2 3">
    <name type="scientific">Mycena sanguinolenta</name>
    <dbReference type="NCBI Taxonomy" id="230812"/>
    <lineage>
        <taxon>Eukaryota</taxon>
        <taxon>Fungi</taxon>
        <taxon>Dikarya</taxon>
        <taxon>Basidiomycota</taxon>
        <taxon>Agaricomycotina</taxon>
        <taxon>Agaricomycetes</taxon>
        <taxon>Agaricomycetidae</taxon>
        <taxon>Agaricales</taxon>
        <taxon>Marasmiineae</taxon>
        <taxon>Mycenaceae</taxon>
        <taxon>Mycena</taxon>
    </lineage>
</organism>
<gene>
    <name evidence="2" type="ORF">MSAN_00649000</name>
</gene>
<dbReference type="EMBL" id="JACAZH010000004">
    <property type="protein sequence ID" value="KAF7370184.1"/>
    <property type="molecule type" value="Genomic_DNA"/>
</dbReference>